<comment type="caution">
    <text evidence="1">The sequence shown here is derived from an EMBL/GenBank/DDBJ whole genome shotgun (WGS) entry which is preliminary data.</text>
</comment>
<accession>A0A919KHH0</accession>
<evidence type="ECO:0000313" key="1">
    <source>
        <dbReference type="EMBL" id="GHH52377.1"/>
    </source>
</evidence>
<sequence>MPTCPSTAIRTGARARWLLPSGLALLLGACATSAPRMPERTPADVKADIARRIPAGIGDRSGWANDVYVALASQRLETSAENICAVLAVIEQESTYQANPPVPNLGRIAHEEIVRRAGARHVPAFVVDTALKLKSPDGVSYRDRIARARTEKELSDIFEDFIGSVPLGKTLFGRLNPVHTAGPMQVSIAFAEAHDDGYPYTPSGSIRNEVFTRRGGVWFGTRHLLGYPARYDAPRYRFADFNAGWYASRNAAFQAALSKASGIALALDGDLLVPGAALDAPGATERAARSLGGVLGLDDRAIRQALAQGDTLDFERTDLYRQVFALAERDAGRALPRAVLPGIRLESPKITRNLTTAWFAGRVDERWKHCMAK</sequence>
<protein>
    <recommendedName>
        <fullName evidence="3">DUF1615 domain-containing protein</fullName>
    </recommendedName>
</protein>
<dbReference type="InterPro" id="IPR011673">
    <property type="entry name" value="DUF1615"/>
</dbReference>
<dbReference type="AlphaFoldDB" id="A0A919KHH0"/>
<reference evidence="1" key="2">
    <citation type="submission" date="2020-09" db="EMBL/GenBank/DDBJ databases">
        <authorList>
            <person name="Sun Q."/>
            <person name="Ohkuma M."/>
        </authorList>
    </citation>
    <scope>NUCLEOTIDE SEQUENCE</scope>
    <source>
        <strain evidence="1">JCM 13306</strain>
    </source>
</reference>
<organism evidence="1 2">
    <name type="scientific">Xanthomonas boreopolis</name>
    <dbReference type="NCBI Taxonomy" id="86183"/>
    <lineage>
        <taxon>Bacteria</taxon>
        <taxon>Pseudomonadati</taxon>
        <taxon>Pseudomonadota</taxon>
        <taxon>Gammaproteobacteria</taxon>
        <taxon>Lysobacterales</taxon>
        <taxon>Lysobacteraceae</taxon>
        <taxon>Xanthomonas</taxon>
    </lineage>
</organism>
<dbReference type="RefSeq" id="WP_434029032.1">
    <property type="nucleotide sequence ID" value="NZ_BNBA01000010.1"/>
</dbReference>
<evidence type="ECO:0008006" key="3">
    <source>
        <dbReference type="Google" id="ProtNLM"/>
    </source>
</evidence>
<dbReference type="Proteomes" id="UP000623958">
    <property type="component" value="Unassembled WGS sequence"/>
</dbReference>
<reference evidence="1" key="1">
    <citation type="journal article" date="2014" name="Int. J. Syst. Evol. Microbiol.">
        <title>Complete genome sequence of Corynebacterium casei LMG S-19264T (=DSM 44701T), isolated from a smear-ripened cheese.</title>
        <authorList>
            <consortium name="US DOE Joint Genome Institute (JGI-PGF)"/>
            <person name="Walter F."/>
            <person name="Albersmeier A."/>
            <person name="Kalinowski J."/>
            <person name="Ruckert C."/>
        </authorList>
    </citation>
    <scope>NUCLEOTIDE SEQUENCE</scope>
    <source>
        <strain evidence="1">JCM 13306</strain>
    </source>
</reference>
<keyword evidence="2" id="KW-1185">Reference proteome</keyword>
<name>A0A919KHH0_9XANT</name>
<evidence type="ECO:0000313" key="2">
    <source>
        <dbReference type="Proteomes" id="UP000623958"/>
    </source>
</evidence>
<dbReference type="EMBL" id="BNBA01000010">
    <property type="protein sequence ID" value="GHH52377.1"/>
    <property type="molecule type" value="Genomic_DNA"/>
</dbReference>
<gene>
    <name evidence="1" type="ORF">GCM10009090_15950</name>
</gene>
<proteinExistence type="predicted"/>
<dbReference type="Pfam" id="PF07759">
    <property type="entry name" value="DUF1615"/>
    <property type="match status" value="1"/>
</dbReference>